<feature type="non-terminal residue" evidence="1">
    <location>
        <position position="1"/>
    </location>
</feature>
<proteinExistence type="predicted"/>
<organism evidence="1">
    <name type="scientific">marine sediment metagenome</name>
    <dbReference type="NCBI Taxonomy" id="412755"/>
    <lineage>
        <taxon>unclassified sequences</taxon>
        <taxon>metagenomes</taxon>
        <taxon>ecological metagenomes</taxon>
    </lineage>
</organism>
<gene>
    <name evidence="1" type="ORF">S12H4_36305</name>
</gene>
<dbReference type="EMBL" id="BARW01021632">
    <property type="protein sequence ID" value="GAI90236.1"/>
    <property type="molecule type" value="Genomic_DNA"/>
</dbReference>
<accession>X1TFV1</accession>
<comment type="caution">
    <text evidence="1">The sequence shown here is derived from an EMBL/GenBank/DDBJ whole genome shotgun (WGS) entry which is preliminary data.</text>
</comment>
<sequence>EDFLDEAHVIIESHNAYDDFYDYALEDEENGDFDDELFEEDF</sequence>
<evidence type="ECO:0000313" key="1">
    <source>
        <dbReference type="EMBL" id="GAI90236.1"/>
    </source>
</evidence>
<reference evidence="1" key="1">
    <citation type="journal article" date="2014" name="Front. Microbiol.">
        <title>High frequency of phylogenetically diverse reductive dehalogenase-homologous genes in deep subseafloor sedimentary metagenomes.</title>
        <authorList>
            <person name="Kawai M."/>
            <person name="Futagami T."/>
            <person name="Toyoda A."/>
            <person name="Takaki Y."/>
            <person name="Nishi S."/>
            <person name="Hori S."/>
            <person name="Arai W."/>
            <person name="Tsubouchi T."/>
            <person name="Morono Y."/>
            <person name="Uchiyama I."/>
            <person name="Ito T."/>
            <person name="Fujiyama A."/>
            <person name="Inagaki F."/>
            <person name="Takami H."/>
        </authorList>
    </citation>
    <scope>NUCLEOTIDE SEQUENCE</scope>
    <source>
        <strain evidence="1">Expedition CK06-06</strain>
    </source>
</reference>
<protein>
    <submittedName>
        <fullName evidence="1">Uncharacterized protein</fullName>
    </submittedName>
</protein>
<dbReference type="AlphaFoldDB" id="X1TFV1"/>
<name>X1TFV1_9ZZZZ</name>